<reference evidence="2" key="2">
    <citation type="submission" date="2010-11" db="EMBL/GenBank/DDBJ databases">
        <authorList>
            <consortium name="The Broad Institute Genome Sequencing Platform"/>
            <person name="Earl A."/>
            <person name="Ward D."/>
            <person name="Feldgarden M."/>
            <person name="Gevers D."/>
            <person name="Butler R."/>
            <person name="Young S.K."/>
            <person name="Zeng Q."/>
            <person name="Gargeya S."/>
            <person name="Fitzgerald M."/>
            <person name="Haas B."/>
            <person name="Abouelleil A."/>
            <person name="Alvarado L."/>
            <person name="Arachchi H.M."/>
            <person name="Berlin A."/>
            <person name="Brown A."/>
            <person name="Chapman S.B."/>
            <person name="Chen Z."/>
            <person name="Dunbar C."/>
            <person name="Freedman E."/>
            <person name="Gearin G."/>
            <person name="Gellesch M."/>
            <person name="Goldberg J."/>
            <person name="Griggs A."/>
            <person name="Gujja S."/>
            <person name="Heilman E."/>
            <person name="Heiman D."/>
            <person name="Howarth C."/>
            <person name="Larson L."/>
            <person name="Lui A."/>
            <person name="MacDonald P.J.P."/>
            <person name="Mehta T."/>
            <person name="Montmayeur A."/>
            <person name="Murphy C."/>
            <person name="Neiman D."/>
            <person name="Pearson M."/>
            <person name="Priest M."/>
            <person name="Roberts A."/>
            <person name="Saif S."/>
            <person name="Shea T."/>
            <person name="Shenoy N."/>
            <person name="Sisk P."/>
            <person name="Stolte C."/>
            <person name="Sykes S."/>
            <person name="White J."/>
            <person name="Yandava C."/>
            <person name="Wortman J."/>
            <person name="Nusbaum C."/>
            <person name="Birren B."/>
        </authorList>
    </citation>
    <scope>NUCLEOTIDE SEQUENCE</scope>
    <source>
        <strain evidence="2">P1A1 Lamole</strain>
    </source>
</reference>
<dbReference type="AlphaFoldDB" id="U5HDR8"/>
<feature type="chain" id="PRO_5009724567" description="Ricin B lectin domain-containing protein" evidence="1">
    <location>
        <begin position="20"/>
        <end position="337"/>
    </location>
</feature>
<dbReference type="EnsemblFungi" id="MVLG_05275T0">
    <property type="protein sequence ID" value="MVLG_05275T0"/>
    <property type="gene ID" value="MVLG_05275"/>
</dbReference>
<feature type="signal peptide" evidence="1">
    <location>
        <begin position="1"/>
        <end position="19"/>
    </location>
</feature>
<dbReference type="EMBL" id="AEIJ01000544">
    <property type="status" value="NOT_ANNOTATED_CDS"/>
    <property type="molecule type" value="Genomic_DNA"/>
</dbReference>
<keyword evidence="1" id="KW-0732">Signal</keyword>
<dbReference type="OrthoDB" id="2527251at2759"/>
<evidence type="ECO:0000313" key="4">
    <source>
        <dbReference type="Proteomes" id="UP000017200"/>
    </source>
</evidence>
<evidence type="ECO:0000313" key="2">
    <source>
        <dbReference type="EMBL" id="KDE04247.1"/>
    </source>
</evidence>
<reference evidence="4" key="1">
    <citation type="submission" date="2010-11" db="EMBL/GenBank/DDBJ databases">
        <title>The genome sequence of Microbotryum violaceum strain p1A1 Lamole.</title>
        <authorList>
            <person name="Cuomo C."/>
            <person name="Perlin M."/>
            <person name="Young S.K."/>
            <person name="Zeng Q."/>
            <person name="Gargeya S."/>
            <person name="Alvarado L."/>
            <person name="Berlin A."/>
            <person name="Chapman S.B."/>
            <person name="Chen Z."/>
            <person name="Freedman E."/>
            <person name="Gellesch M."/>
            <person name="Goldberg J."/>
            <person name="Griggs A."/>
            <person name="Gujja S."/>
            <person name="Heilman E."/>
            <person name="Heiman D."/>
            <person name="Howarth C."/>
            <person name="Mehta T."/>
            <person name="Neiman D."/>
            <person name="Pearson M."/>
            <person name="Roberts A."/>
            <person name="Saif S."/>
            <person name="Shea T."/>
            <person name="Shenoy N."/>
            <person name="Sisk P."/>
            <person name="Stolte C."/>
            <person name="Sykes S."/>
            <person name="White J."/>
            <person name="Yandava C."/>
            <person name="Haas B."/>
            <person name="Nusbaum C."/>
            <person name="Birren B."/>
        </authorList>
    </citation>
    <scope>NUCLEOTIDE SEQUENCE [LARGE SCALE GENOMIC DNA]</scope>
    <source>
        <strain evidence="4">p1A1 Lamole</strain>
    </source>
</reference>
<accession>U5HDR8</accession>
<evidence type="ECO:0000256" key="1">
    <source>
        <dbReference type="SAM" id="SignalP"/>
    </source>
</evidence>
<dbReference type="InParanoid" id="U5HDR8"/>
<name>U5HDR8_USTV1</name>
<sequence>MKGVQQLLSFSTLLTVVLAGGSIDNSDEAKLIRSSASTLSGNGNYVFENVATGQQLSFRRDSITNFFPSLSDGDSLEVQFENGAARISGGNNKCASAQWSYDVEDGVDAFAVSYACAVGEGQSGTDTLEKTKQWWYFVEADSSSSDGNDDDDDHSPSLGLSLAAKSRKATTTSSEDTFDSAKKAVSSKANATTTAFLSHAKGFYEYHASSIPRKLIDQTKVIPTNRTTWPCIHPGWWLQNHPSYVTKDGHIECKDDLKAYRASLSSSRMARRSRIAAGKVIKRGAKEYYIIAQDHLDDMATRAIGSKSVSSFGGYTSTNLVLWNKSDPHQIWTIVSE</sequence>
<gene>
    <name evidence="2" type="ORF">MVLG_05275</name>
</gene>
<reference evidence="2 4" key="3">
    <citation type="journal article" date="2015" name="BMC Genomics">
        <title>Sex and parasites: genomic and transcriptomic analysis of Microbotryum lychnidis-dioicae, the biotrophic and plant-castrating anther smut fungus.</title>
        <authorList>
            <person name="Perlin M.H."/>
            <person name="Amselem J."/>
            <person name="Fontanillas E."/>
            <person name="Toh S.S."/>
            <person name="Chen Z."/>
            <person name="Goldberg J."/>
            <person name="Duplessis S."/>
            <person name="Henrissat B."/>
            <person name="Young S."/>
            <person name="Zeng Q."/>
            <person name="Aguileta G."/>
            <person name="Petit E."/>
            <person name="Badouin H."/>
            <person name="Andrews J."/>
            <person name="Razeeq D."/>
            <person name="Gabaldon T."/>
            <person name="Quesneville H."/>
            <person name="Giraud T."/>
            <person name="Hood M.E."/>
            <person name="Schultz D.J."/>
            <person name="Cuomo C.A."/>
        </authorList>
    </citation>
    <scope>NUCLEOTIDE SEQUENCE [LARGE SCALE GENOMIC DNA]</scope>
    <source>
        <strain evidence="2">P1A1 Lamole</strain>
        <strain evidence="4">p1A1 Lamole</strain>
    </source>
</reference>
<dbReference type="EMBL" id="GL541711">
    <property type="protein sequence ID" value="KDE04247.1"/>
    <property type="molecule type" value="Genomic_DNA"/>
</dbReference>
<protein>
    <recommendedName>
        <fullName evidence="5">Ricin B lectin domain-containing protein</fullName>
    </recommendedName>
</protein>
<evidence type="ECO:0000313" key="3">
    <source>
        <dbReference type="EnsemblFungi" id="MVLG_05275T0"/>
    </source>
</evidence>
<evidence type="ECO:0008006" key="5">
    <source>
        <dbReference type="Google" id="ProtNLM"/>
    </source>
</evidence>
<organism evidence="2">
    <name type="scientific">Microbotryum lychnidis-dioicae (strain p1A1 Lamole / MvSl-1064)</name>
    <name type="common">Anther smut fungus</name>
    <dbReference type="NCBI Taxonomy" id="683840"/>
    <lineage>
        <taxon>Eukaryota</taxon>
        <taxon>Fungi</taxon>
        <taxon>Dikarya</taxon>
        <taxon>Basidiomycota</taxon>
        <taxon>Pucciniomycotina</taxon>
        <taxon>Microbotryomycetes</taxon>
        <taxon>Microbotryales</taxon>
        <taxon>Microbotryaceae</taxon>
        <taxon>Microbotryum</taxon>
    </lineage>
</organism>
<dbReference type="Proteomes" id="UP000017200">
    <property type="component" value="Unassembled WGS sequence"/>
</dbReference>
<dbReference type="OMA" id="KCASAQW"/>
<dbReference type="HOGENOM" id="CLU_814309_0_0_1"/>
<proteinExistence type="predicted"/>
<keyword evidence="4" id="KW-1185">Reference proteome</keyword>
<reference evidence="3" key="4">
    <citation type="submission" date="2015-06" db="UniProtKB">
        <authorList>
            <consortium name="EnsemblFungi"/>
        </authorList>
    </citation>
    <scope>IDENTIFICATION</scope>
</reference>